<evidence type="ECO:0000256" key="2">
    <source>
        <dbReference type="ARBA" id="ARBA00022679"/>
    </source>
</evidence>
<feature type="domain" description="Chalcone/stilbene synthase N-terminal" evidence="5">
    <location>
        <begin position="12"/>
        <end position="198"/>
    </location>
</feature>
<dbReference type="Proteomes" id="UP000190162">
    <property type="component" value="Unassembled WGS sequence"/>
</dbReference>
<dbReference type="InterPro" id="IPR016039">
    <property type="entry name" value="Thiolase-like"/>
</dbReference>
<evidence type="ECO:0000259" key="6">
    <source>
        <dbReference type="Pfam" id="PF02797"/>
    </source>
</evidence>
<dbReference type="RefSeq" id="WP_078754553.1">
    <property type="nucleotide sequence ID" value="NZ_FUXU01000121.1"/>
</dbReference>
<comment type="similarity">
    <text evidence="1">Belongs to the thiolase-like superfamily. Chalcone/stilbene synthases family.</text>
</comment>
<accession>A0A1T4VXR8</accession>
<keyword evidence="8" id="KW-1185">Reference proteome</keyword>
<reference evidence="8" key="1">
    <citation type="submission" date="2017-02" db="EMBL/GenBank/DDBJ databases">
        <authorList>
            <person name="Varghese N."/>
            <person name="Submissions S."/>
        </authorList>
    </citation>
    <scope>NUCLEOTIDE SEQUENCE [LARGE SCALE GENOMIC DNA]</scope>
    <source>
        <strain evidence="8">DSM 22720</strain>
    </source>
</reference>
<sequence>MPILRKPSLIYPSNIVTSKDIIRFMKTYHSNSEHISKAEEMIRNTEIDKRHLFISFDDVMKLNKFGSRQSLYEEIAKSYATKVAKEALQNAQLKKEEITMVIVTSCTGFMMPSLTAHLINELDLNRNVVQLPIAQMGCVGGSYAINRAFEHCRSSKNNNALILALEASSLCFHREESKLQDFISDAIFGDGAASAVMRGDGVGEGFKIENTESVFLKHTEYFIKYKLIDNGFLFSLDKSVMYSVDMVKDDLNRFIERNISYGEEIGFCISHTGGKRIIDEVTRCLNLPKNLLNKSRESLKTLGNTSSVSVIDVFGRHFGSTSPKEKGVLLAFGPGFTAEISIGQWQAAS</sequence>
<dbReference type="GO" id="GO:0016747">
    <property type="term" value="F:acyltransferase activity, transferring groups other than amino-acyl groups"/>
    <property type="evidence" value="ECO:0007669"/>
    <property type="project" value="InterPro"/>
</dbReference>
<protein>
    <submittedName>
        <fullName evidence="7">Type III polyketide synthase</fullName>
    </submittedName>
</protein>
<keyword evidence="2" id="KW-0808">Transferase</keyword>
<dbReference type="Pfam" id="PF00195">
    <property type="entry name" value="Chal_sti_synt_N"/>
    <property type="match status" value="1"/>
</dbReference>
<proteinExistence type="inferred from homology"/>
<evidence type="ECO:0000256" key="4">
    <source>
        <dbReference type="PIRSR" id="PIRSR000451-1"/>
    </source>
</evidence>
<evidence type="ECO:0000256" key="3">
    <source>
        <dbReference type="ARBA" id="ARBA00023315"/>
    </source>
</evidence>
<dbReference type="GO" id="GO:0030639">
    <property type="term" value="P:polyketide biosynthetic process"/>
    <property type="evidence" value="ECO:0007669"/>
    <property type="project" value="TreeGrafter"/>
</dbReference>
<dbReference type="OrthoDB" id="9786288at2"/>
<evidence type="ECO:0000259" key="5">
    <source>
        <dbReference type="Pfam" id="PF00195"/>
    </source>
</evidence>
<evidence type="ECO:0000256" key="1">
    <source>
        <dbReference type="ARBA" id="ARBA00005531"/>
    </source>
</evidence>
<dbReference type="InterPro" id="IPR011141">
    <property type="entry name" value="Polyketide_synthase_type-III"/>
</dbReference>
<feature type="active site" description="Acyl-thioester intermediate" evidence="4">
    <location>
        <position position="138"/>
    </location>
</feature>
<dbReference type="InterPro" id="IPR001099">
    <property type="entry name" value="Chalcone/stilbene_synt_N"/>
</dbReference>
<evidence type="ECO:0000313" key="8">
    <source>
        <dbReference type="Proteomes" id="UP000190162"/>
    </source>
</evidence>
<evidence type="ECO:0000313" key="7">
    <source>
        <dbReference type="EMBL" id="SKA69786.1"/>
    </source>
</evidence>
<dbReference type="PANTHER" id="PTHR11877">
    <property type="entry name" value="HYDROXYMETHYLGLUTARYL-COA SYNTHASE"/>
    <property type="match status" value="1"/>
</dbReference>
<dbReference type="InterPro" id="IPR012328">
    <property type="entry name" value="Chalcone/stilbene_synt_C"/>
</dbReference>
<dbReference type="PIRSF" id="PIRSF000451">
    <property type="entry name" value="PKS_III"/>
    <property type="match status" value="1"/>
</dbReference>
<organism evidence="7 8">
    <name type="scientific">Enterovibrio nigricans DSM 22720</name>
    <dbReference type="NCBI Taxonomy" id="1121868"/>
    <lineage>
        <taxon>Bacteria</taxon>
        <taxon>Pseudomonadati</taxon>
        <taxon>Pseudomonadota</taxon>
        <taxon>Gammaproteobacteria</taxon>
        <taxon>Vibrionales</taxon>
        <taxon>Vibrionaceae</taxon>
        <taxon>Enterovibrio</taxon>
    </lineage>
</organism>
<feature type="domain" description="Chalcone/stilbene synthase C-terminal" evidence="6">
    <location>
        <begin position="212"/>
        <end position="339"/>
    </location>
</feature>
<dbReference type="AlphaFoldDB" id="A0A1T4VXR8"/>
<name>A0A1T4VXR8_9GAMM</name>
<dbReference type="SUPFAM" id="SSF53901">
    <property type="entry name" value="Thiolase-like"/>
    <property type="match status" value="2"/>
</dbReference>
<dbReference type="CDD" id="cd00831">
    <property type="entry name" value="CHS_like"/>
    <property type="match status" value="1"/>
</dbReference>
<gene>
    <name evidence="7" type="ORF">SAMN02745132_04509</name>
</gene>
<keyword evidence="3" id="KW-0012">Acyltransferase</keyword>
<dbReference type="Gene3D" id="3.40.47.10">
    <property type="match status" value="2"/>
</dbReference>
<dbReference type="PANTHER" id="PTHR11877:SF99">
    <property type="entry name" value="1,3,6,8-TETRAHYDROXYNAPHTHALENE SYNTHASE"/>
    <property type="match status" value="1"/>
</dbReference>
<dbReference type="Pfam" id="PF02797">
    <property type="entry name" value="Chal_sti_synt_C"/>
    <property type="match status" value="1"/>
</dbReference>
<dbReference type="EMBL" id="FUXU01000121">
    <property type="protein sequence ID" value="SKA69786.1"/>
    <property type="molecule type" value="Genomic_DNA"/>
</dbReference>